<dbReference type="PANTHER" id="PTHR46148:SF52">
    <property type="entry name" value="OS04G0603800 PROTEIN"/>
    <property type="match status" value="1"/>
</dbReference>
<evidence type="ECO:0000259" key="2">
    <source>
        <dbReference type="PROSITE" id="PS50013"/>
    </source>
</evidence>
<feature type="region of interest" description="Disordered" evidence="1">
    <location>
        <begin position="85"/>
        <end position="107"/>
    </location>
</feature>
<dbReference type="InterPro" id="IPR023780">
    <property type="entry name" value="Chromo_domain"/>
</dbReference>
<feature type="compositionally biased region" description="Polar residues" evidence="1">
    <location>
        <begin position="97"/>
        <end position="106"/>
    </location>
</feature>
<proteinExistence type="predicted"/>
<comment type="caution">
    <text evidence="3">The sequence shown here is derived from an EMBL/GenBank/DDBJ whole genome shotgun (WGS) entry which is preliminary data.</text>
</comment>
<dbReference type="SUPFAM" id="SSF54160">
    <property type="entry name" value="Chromo domain-like"/>
    <property type="match status" value="1"/>
</dbReference>
<dbReference type="InterPro" id="IPR000953">
    <property type="entry name" value="Chromo/chromo_shadow_dom"/>
</dbReference>
<dbReference type="Pfam" id="PF24626">
    <property type="entry name" value="SH3_Tf2-1"/>
    <property type="match status" value="1"/>
</dbReference>
<dbReference type="PROSITE" id="PS50013">
    <property type="entry name" value="CHROMO_2"/>
    <property type="match status" value="1"/>
</dbReference>
<dbReference type="EMBL" id="JAVXUO010002643">
    <property type="protein sequence ID" value="KAK2970805.1"/>
    <property type="molecule type" value="Genomic_DNA"/>
</dbReference>
<dbReference type="InterPro" id="IPR056924">
    <property type="entry name" value="SH3_Tf2-1"/>
</dbReference>
<dbReference type="Pfam" id="PF00385">
    <property type="entry name" value="Chromo"/>
    <property type="match status" value="1"/>
</dbReference>
<protein>
    <recommendedName>
        <fullName evidence="2">Chromo domain-containing protein</fullName>
    </recommendedName>
</protein>
<dbReference type="Gene3D" id="2.40.50.40">
    <property type="match status" value="1"/>
</dbReference>
<feature type="domain" description="Chromo" evidence="2">
    <location>
        <begin position="99"/>
        <end position="157"/>
    </location>
</feature>
<dbReference type="Proteomes" id="UP001187471">
    <property type="component" value="Unassembled WGS sequence"/>
</dbReference>
<dbReference type="CDD" id="cd00024">
    <property type="entry name" value="CD_CSD"/>
    <property type="match status" value="1"/>
</dbReference>
<name>A0AA88QWX7_9ASTE</name>
<evidence type="ECO:0000313" key="4">
    <source>
        <dbReference type="Proteomes" id="UP001187471"/>
    </source>
</evidence>
<organism evidence="3 4">
    <name type="scientific">Escallonia rubra</name>
    <dbReference type="NCBI Taxonomy" id="112253"/>
    <lineage>
        <taxon>Eukaryota</taxon>
        <taxon>Viridiplantae</taxon>
        <taxon>Streptophyta</taxon>
        <taxon>Embryophyta</taxon>
        <taxon>Tracheophyta</taxon>
        <taxon>Spermatophyta</taxon>
        <taxon>Magnoliopsida</taxon>
        <taxon>eudicotyledons</taxon>
        <taxon>Gunneridae</taxon>
        <taxon>Pentapetalae</taxon>
        <taxon>asterids</taxon>
        <taxon>campanulids</taxon>
        <taxon>Escalloniales</taxon>
        <taxon>Escalloniaceae</taxon>
        <taxon>Escallonia</taxon>
    </lineage>
</organism>
<evidence type="ECO:0000313" key="3">
    <source>
        <dbReference type="EMBL" id="KAK2970805.1"/>
    </source>
</evidence>
<keyword evidence="4" id="KW-1185">Reference proteome</keyword>
<dbReference type="PANTHER" id="PTHR46148">
    <property type="entry name" value="CHROMO DOMAIN-CONTAINING PROTEIN"/>
    <property type="match status" value="1"/>
</dbReference>
<dbReference type="SMART" id="SM00298">
    <property type="entry name" value="CHROMO"/>
    <property type="match status" value="1"/>
</dbReference>
<gene>
    <name evidence="3" type="ORF">RJ640_001172</name>
</gene>
<reference evidence="3" key="1">
    <citation type="submission" date="2022-12" db="EMBL/GenBank/DDBJ databases">
        <title>Draft genome assemblies for two species of Escallonia (Escalloniales).</title>
        <authorList>
            <person name="Chanderbali A."/>
            <person name="Dervinis C."/>
            <person name="Anghel I."/>
            <person name="Soltis D."/>
            <person name="Soltis P."/>
            <person name="Zapata F."/>
        </authorList>
    </citation>
    <scope>NUCLEOTIDE SEQUENCE</scope>
    <source>
        <strain evidence="3">UCBG92.1500</strain>
        <tissue evidence="3">Leaf</tissue>
    </source>
</reference>
<accession>A0AA88QWX7</accession>
<dbReference type="InterPro" id="IPR016197">
    <property type="entry name" value="Chromo-like_dom_sf"/>
</dbReference>
<evidence type="ECO:0000256" key="1">
    <source>
        <dbReference type="SAM" id="MobiDB-lite"/>
    </source>
</evidence>
<sequence>MKKHAHKNRRSQEFNVGDKVMVKLLPQDHKFLRGRDSCLLQKYKGPLTIVKKIGKMAYKVDPPHWWSRQLHHVFHVSMLKPFYEDTSDPQGAKSGDQDSNPKQVITASRKRHQEYLVKWQGYMEEENTWERVADLSAYNDKIKAYHMQKLTKASIALMGENVTGCPLHPPSTVPLRPSITAPTCPPNTRPCAFASSSSLAPMRPSSIAPACPTAMPPPPPSPVTASVPSFSASIAGHGARSHLFGRIASGAVHICGARSHLEISGSHLISHHSHRLHLNRHRDLKTNDGKMTEEELLIGASRDQLTSVFPLAKEWAGFACFVVNINPASKDQLILWSKSPSSQF</sequence>
<dbReference type="AlphaFoldDB" id="A0AA88QWX7"/>